<accession>A0A2I6S3I8</accession>
<dbReference type="InterPro" id="IPR036249">
    <property type="entry name" value="Thioredoxin-like_sf"/>
</dbReference>
<dbReference type="CDD" id="cd02980">
    <property type="entry name" value="TRX_Fd_family"/>
    <property type="match status" value="1"/>
</dbReference>
<organism evidence="1 2">
    <name type="scientific">Pseudazoarcus pumilus</name>
    <dbReference type="NCBI Taxonomy" id="2067960"/>
    <lineage>
        <taxon>Bacteria</taxon>
        <taxon>Pseudomonadati</taxon>
        <taxon>Pseudomonadota</taxon>
        <taxon>Betaproteobacteria</taxon>
        <taxon>Rhodocyclales</taxon>
        <taxon>Zoogloeaceae</taxon>
        <taxon>Pseudazoarcus</taxon>
    </lineage>
</organism>
<gene>
    <name evidence="1" type="ORF">C0099_02045</name>
</gene>
<dbReference type="OrthoDB" id="9800597at2"/>
<dbReference type="KEGG" id="atw:C0099_02045"/>
<keyword evidence="2" id="KW-1185">Reference proteome</keyword>
<dbReference type="EMBL" id="CP025682">
    <property type="protein sequence ID" value="AUN93823.1"/>
    <property type="molecule type" value="Genomic_DNA"/>
</dbReference>
<dbReference type="Gene3D" id="3.40.30.10">
    <property type="entry name" value="Glutaredoxin"/>
    <property type="match status" value="1"/>
</dbReference>
<dbReference type="AlphaFoldDB" id="A0A2I6S3I8"/>
<sequence>MSYFRHHVFFCCNQRAEGESCCNDHHSADMQAYAKDRIRALGLKGRGKVRINKAGCLDRCDDGPVLVVYPDDVWYTFVDREDIDEIIDEHLVHGRIVKRLKLGDS</sequence>
<protein>
    <submittedName>
        <fullName evidence="1">2Fe-2S ferredoxin</fullName>
    </submittedName>
</protein>
<name>A0A2I6S3I8_9RHOO</name>
<dbReference type="SUPFAM" id="SSF52833">
    <property type="entry name" value="Thioredoxin-like"/>
    <property type="match status" value="1"/>
</dbReference>
<evidence type="ECO:0000313" key="2">
    <source>
        <dbReference type="Proteomes" id="UP000242205"/>
    </source>
</evidence>
<dbReference type="Proteomes" id="UP000242205">
    <property type="component" value="Chromosome"/>
</dbReference>
<evidence type="ECO:0000313" key="1">
    <source>
        <dbReference type="EMBL" id="AUN93823.1"/>
    </source>
</evidence>
<dbReference type="RefSeq" id="WP_102245897.1">
    <property type="nucleotide sequence ID" value="NZ_CP025682.1"/>
</dbReference>
<reference evidence="1 2" key="1">
    <citation type="submission" date="2018-01" db="EMBL/GenBank/DDBJ databases">
        <authorList>
            <person name="Fu G.-Y."/>
        </authorList>
    </citation>
    <scope>NUCLEOTIDE SEQUENCE [LARGE SCALE GENOMIC DNA]</scope>
    <source>
        <strain evidence="1 2">SY39</strain>
    </source>
</reference>
<proteinExistence type="predicted"/>